<gene>
    <name evidence="1" type="ORF">Aru02nite_26990</name>
</gene>
<dbReference type="AlphaFoldDB" id="A0A8J3NCE6"/>
<proteinExistence type="predicted"/>
<reference evidence="1" key="1">
    <citation type="submission" date="2021-01" db="EMBL/GenBank/DDBJ databases">
        <title>Whole genome shotgun sequence of Actinocatenispora rupis NBRC 107355.</title>
        <authorList>
            <person name="Komaki H."/>
            <person name="Tamura T."/>
        </authorList>
    </citation>
    <scope>NUCLEOTIDE SEQUENCE</scope>
    <source>
        <strain evidence="1">NBRC 107355</strain>
    </source>
</reference>
<dbReference type="Proteomes" id="UP000612808">
    <property type="component" value="Unassembled WGS sequence"/>
</dbReference>
<dbReference type="Pfam" id="PF09438">
    <property type="entry name" value="DUF2017"/>
    <property type="match status" value="1"/>
</dbReference>
<dbReference type="InterPro" id="IPR018561">
    <property type="entry name" value="AosR"/>
</dbReference>
<protein>
    <recommendedName>
        <fullName evidence="3">DUF2017 domain-containing protein</fullName>
    </recommendedName>
</protein>
<organism evidence="1 2">
    <name type="scientific">Actinocatenispora rupis</name>
    <dbReference type="NCBI Taxonomy" id="519421"/>
    <lineage>
        <taxon>Bacteria</taxon>
        <taxon>Bacillati</taxon>
        <taxon>Actinomycetota</taxon>
        <taxon>Actinomycetes</taxon>
        <taxon>Micromonosporales</taxon>
        <taxon>Micromonosporaceae</taxon>
        <taxon>Actinocatenispora</taxon>
    </lineage>
</organism>
<name>A0A8J3NCE6_9ACTN</name>
<comment type="caution">
    <text evidence="1">The sequence shown here is derived from an EMBL/GenBank/DDBJ whole genome shotgun (WGS) entry which is preliminary data.</text>
</comment>
<dbReference type="RefSeq" id="WP_203657811.1">
    <property type="nucleotide sequence ID" value="NZ_BAAAZM010000005.1"/>
</dbReference>
<sequence>MGSGTLFVRDGDAVVGSFAPEYAAVVRGLVSQAGSVLAHPVDRRDPGIARLFPDAYRESADDADEFRRLTESELRTGKIESVDTLLATLPEDGGDVRLDPEQASAWLRALNDVRLLMGTRLDLTDDTDITTEVDDEILRDPQSHRLAELVAYGYLTEVQESLVLALAAW</sequence>
<keyword evidence="2" id="KW-1185">Reference proteome</keyword>
<evidence type="ECO:0000313" key="2">
    <source>
        <dbReference type="Proteomes" id="UP000612808"/>
    </source>
</evidence>
<evidence type="ECO:0008006" key="3">
    <source>
        <dbReference type="Google" id="ProtNLM"/>
    </source>
</evidence>
<evidence type="ECO:0000313" key="1">
    <source>
        <dbReference type="EMBL" id="GID11810.1"/>
    </source>
</evidence>
<accession>A0A8J3NCE6</accession>
<dbReference type="EMBL" id="BOMB01000015">
    <property type="protein sequence ID" value="GID11810.1"/>
    <property type="molecule type" value="Genomic_DNA"/>
</dbReference>